<dbReference type="OrthoDB" id="9803968at2"/>
<protein>
    <recommendedName>
        <fullName evidence="7">Long-chain fatty acid--CoA ligase</fullName>
    </recommendedName>
</protein>
<dbReference type="InterPro" id="IPR042099">
    <property type="entry name" value="ANL_N_sf"/>
</dbReference>
<dbReference type="Pfam" id="PF00501">
    <property type="entry name" value="AMP-binding"/>
    <property type="match status" value="1"/>
</dbReference>
<dbReference type="CDD" id="cd04433">
    <property type="entry name" value="AFD_class_I"/>
    <property type="match status" value="1"/>
</dbReference>
<evidence type="ECO:0008006" key="7">
    <source>
        <dbReference type="Google" id="ProtNLM"/>
    </source>
</evidence>
<dbReference type="Proteomes" id="UP000194798">
    <property type="component" value="Unassembled WGS sequence"/>
</dbReference>
<dbReference type="PANTHER" id="PTHR43201:SF5">
    <property type="entry name" value="MEDIUM-CHAIN ACYL-COA LIGASE ACSF2, MITOCHONDRIAL"/>
    <property type="match status" value="1"/>
</dbReference>
<dbReference type="InterPro" id="IPR025110">
    <property type="entry name" value="AMP-bd_C"/>
</dbReference>
<evidence type="ECO:0000256" key="2">
    <source>
        <dbReference type="ARBA" id="ARBA00022598"/>
    </source>
</evidence>
<accession>A0A251X4A5</accession>
<evidence type="ECO:0000259" key="4">
    <source>
        <dbReference type="Pfam" id="PF13193"/>
    </source>
</evidence>
<keyword evidence="6" id="KW-1185">Reference proteome</keyword>
<dbReference type="GO" id="GO:0006631">
    <property type="term" value="P:fatty acid metabolic process"/>
    <property type="evidence" value="ECO:0007669"/>
    <property type="project" value="TreeGrafter"/>
</dbReference>
<dbReference type="AlphaFoldDB" id="A0A251X4A5"/>
<dbReference type="SUPFAM" id="SSF56801">
    <property type="entry name" value="Acetyl-CoA synthetase-like"/>
    <property type="match status" value="1"/>
</dbReference>
<dbReference type="Pfam" id="PF13193">
    <property type="entry name" value="AMP-binding_C"/>
    <property type="match status" value="1"/>
</dbReference>
<keyword evidence="2" id="KW-0436">Ligase</keyword>
<organism evidence="5 6">
    <name type="scientific">Thioflexithrix psekupsensis</name>
    <dbReference type="NCBI Taxonomy" id="1570016"/>
    <lineage>
        <taxon>Bacteria</taxon>
        <taxon>Pseudomonadati</taxon>
        <taxon>Pseudomonadota</taxon>
        <taxon>Gammaproteobacteria</taxon>
        <taxon>Thiotrichales</taxon>
        <taxon>Thioflexithrix</taxon>
    </lineage>
</organism>
<dbReference type="InterPro" id="IPR045851">
    <property type="entry name" value="AMP-bd_C_sf"/>
</dbReference>
<proteinExistence type="inferred from homology"/>
<dbReference type="RefSeq" id="WP_086489230.1">
    <property type="nucleotide sequence ID" value="NZ_MSLT01000023.1"/>
</dbReference>
<dbReference type="InterPro" id="IPR000873">
    <property type="entry name" value="AMP-dep_synth/lig_dom"/>
</dbReference>
<dbReference type="EMBL" id="MSLT01000023">
    <property type="protein sequence ID" value="OUD12281.1"/>
    <property type="molecule type" value="Genomic_DNA"/>
</dbReference>
<sequence>MALNLAEQFFYKAATQPDHPLILGQNSENKTSYQAFQNQINTLAQQLQAYGVQAGDNIGLQYPSGASYIAYVYAIWACGACVTPLPFELTAAEKQQIFEHVHIAAVISHPQALPHISAYLEGETLPLEAKTVFAQVKSVCQAPPELAAINAAFIRFTSGTTGDAKGVVLSHETIYTRIHAANTVLNLNAQDRILWLLSMDYHFAVSIVAYLTFGASIILPQNSFGVTLLTAATNHKATCIYGAPTHYMLMVQDDTGAGLPAELRLAIVTTTALRAEAAEAFYQRFGRVLNETYGIIELGLPAINVSQSRDKQGSVGQVTPGYALRLDRQEELGYGEILLKSDSMLDAYYFPWRSRATILAQQDGWFRTGDLGRFDADGFLYIVGRSKEMISVGGMKFFPEEVEAVLEAHPAIAQACVFDVKERQWGEPAGAQLVLVAGATKPTHDELRAHCRAALASYKIPGQFHYVTELAYTASGKKIRNPNKLKNPPRE</sequence>
<evidence type="ECO:0000313" key="5">
    <source>
        <dbReference type="EMBL" id="OUD12281.1"/>
    </source>
</evidence>
<evidence type="ECO:0000259" key="3">
    <source>
        <dbReference type="Pfam" id="PF00501"/>
    </source>
</evidence>
<comment type="caution">
    <text evidence="5">The sequence shown here is derived from an EMBL/GenBank/DDBJ whole genome shotgun (WGS) entry which is preliminary data.</text>
</comment>
<dbReference type="Gene3D" id="3.40.50.12780">
    <property type="entry name" value="N-terminal domain of ligase-like"/>
    <property type="match status" value="1"/>
</dbReference>
<dbReference type="InterPro" id="IPR020845">
    <property type="entry name" value="AMP-binding_CS"/>
</dbReference>
<dbReference type="Gene3D" id="3.30.300.30">
    <property type="match status" value="1"/>
</dbReference>
<reference evidence="5 6" key="1">
    <citation type="submission" date="2016-12" db="EMBL/GenBank/DDBJ databases">
        <title>Thioflexothrix psekupsii D3 genome sequencing and assembly.</title>
        <authorList>
            <person name="Fomenkov A."/>
            <person name="Vincze T."/>
            <person name="Grabovich M."/>
            <person name="Anton B.P."/>
            <person name="Dubinina G."/>
            <person name="Orlova M."/>
            <person name="Belousova E."/>
            <person name="Roberts R.J."/>
        </authorList>
    </citation>
    <scope>NUCLEOTIDE SEQUENCE [LARGE SCALE GENOMIC DNA]</scope>
    <source>
        <strain evidence="5">D3</strain>
    </source>
</reference>
<feature type="domain" description="AMP-dependent synthetase/ligase" evidence="3">
    <location>
        <begin position="10"/>
        <end position="349"/>
    </location>
</feature>
<dbReference type="GO" id="GO:0031956">
    <property type="term" value="F:medium-chain fatty acid-CoA ligase activity"/>
    <property type="evidence" value="ECO:0007669"/>
    <property type="project" value="TreeGrafter"/>
</dbReference>
<feature type="domain" description="AMP-binding enzyme C-terminal" evidence="4">
    <location>
        <begin position="401"/>
        <end position="477"/>
    </location>
</feature>
<gene>
    <name evidence="5" type="ORF">TPSD3_14280</name>
</gene>
<evidence type="ECO:0000256" key="1">
    <source>
        <dbReference type="ARBA" id="ARBA00006432"/>
    </source>
</evidence>
<name>A0A251X4A5_9GAMM</name>
<dbReference type="PANTHER" id="PTHR43201">
    <property type="entry name" value="ACYL-COA SYNTHETASE"/>
    <property type="match status" value="1"/>
</dbReference>
<evidence type="ECO:0000313" key="6">
    <source>
        <dbReference type="Proteomes" id="UP000194798"/>
    </source>
</evidence>
<dbReference type="PROSITE" id="PS00455">
    <property type="entry name" value="AMP_BINDING"/>
    <property type="match status" value="1"/>
</dbReference>
<comment type="similarity">
    <text evidence="1">Belongs to the ATP-dependent AMP-binding enzyme family.</text>
</comment>